<gene>
    <name evidence="4" type="ORF">RNJ44_04204</name>
</gene>
<feature type="region of interest" description="Disordered" evidence="2">
    <location>
        <begin position="1"/>
        <end position="57"/>
    </location>
</feature>
<feature type="region of interest" description="Disordered" evidence="2">
    <location>
        <begin position="72"/>
        <end position="132"/>
    </location>
</feature>
<keyword evidence="5" id="KW-1185">Reference proteome</keyword>
<evidence type="ECO:0000259" key="3">
    <source>
        <dbReference type="PROSITE" id="PS50086"/>
    </source>
</evidence>
<protein>
    <recommendedName>
        <fullName evidence="3">Rab-GAP TBC domain-containing protein</fullName>
    </recommendedName>
</protein>
<proteinExistence type="predicted"/>
<organism evidence="4 5">
    <name type="scientific">Nakaseomyces bracarensis</name>
    <dbReference type="NCBI Taxonomy" id="273131"/>
    <lineage>
        <taxon>Eukaryota</taxon>
        <taxon>Fungi</taxon>
        <taxon>Dikarya</taxon>
        <taxon>Ascomycota</taxon>
        <taxon>Saccharomycotina</taxon>
        <taxon>Saccharomycetes</taxon>
        <taxon>Saccharomycetales</taxon>
        <taxon>Saccharomycetaceae</taxon>
        <taxon>Nakaseomyces</taxon>
    </lineage>
</organism>
<dbReference type="InterPro" id="IPR035969">
    <property type="entry name" value="Rab-GAP_TBC_sf"/>
</dbReference>
<dbReference type="Gene3D" id="1.10.472.80">
    <property type="entry name" value="Ypt/Rab-GAP domain of gyp1p, domain 3"/>
    <property type="match status" value="1"/>
</dbReference>
<evidence type="ECO:0000256" key="2">
    <source>
        <dbReference type="SAM" id="MobiDB-lite"/>
    </source>
</evidence>
<comment type="caution">
    <text evidence="4">The sequence shown here is derived from an EMBL/GenBank/DDBJ whole genome shotgun (WGS) entry which is preliminary data.</text>
</comment>
<keyword evidence="1" id="KW-0175">Coiled coil</keyword>
<sequence>MDLNKSLEDLNKSGEEFTKEADENPIEENKDNQLEAKEEDGDISMDIESQHAETTEIENELKTENANIKKAIEAFSSPPLPPRDNIATEDVKIPSPPLPPRNESNISETGEQSTIVSANETSVDEPPLPPRNVEEQKNVVYHTDFIMYTNKRLKSILNTRGAEVEEKAFTELGELKELYIEEFEKLGEGQTEDDRVILAFVRDFPEVSLHDLNKIEKLLIKDDLKFREYLWPMLAFTNLTNNSLVQETNSAVTGLLDKCNITGEEKKRKYSTILTTYLSCDPKIEMEEDLLILLDTIYSVIDDDTRAYTVFKSLMSTHGLRELYINESEKDKLVYYYFDRYLEDNNAELFNHLAREGVLTYRYLSDWLRTLFQRQLSEETNAKIIDLILLEGLEGILRIPLAILVGNELTLLKDRFDELYDFVQNKVEIGEYSTEFIVEAMDSIKLTPRMILTYKNEYEEIHRLEREREEQYEYVKTKNLKLQEKVKKLEHDYTFLNREHVTIANELIVNQLNIEEMSQKNHKLRVEMMNLRKELEEQIKKNEIENGVSVPKEMKKELDNILIKNSTVMSQNVKLQDKVAELERVADEIKKANMEGIAYEEPKAQSWGGLKKISTKFQASPTP</sequence>
<feature type="domain" description="Rab-GAP TBC" evidence="3">
    <location>
        <begin position="221"/>
        <end position="392"/>
    </location>
</feature>
<reference evidence="4 5" key="1">
    <citation type="submission" date="2024-05" db="EMBL/GenBank/DDBJ databases">
        <title>Long read based assembly of the Candida bracarensis genome reveals expanded adhesin content.</title>
        <authorList>
            <person name="Marcet-Houben M."/>
            <person name="Ksiezopolska E."/>
            <person name="Gabaldon T."/>
        </authorList>
    </citation>
    <scope>NUCLEOTIDE SEQUENCE [LARGE SCALE GENOMIC DNA]</scope>
    <source>
        <strain evidence="4 5">CBM6</strain>
    </source>
</reference>
<accession>A0ABR4NU90</accession>
<dbReference type="Proteomes" id="UP001623330">
    <property type="component" value="Unassembled WGS sequence"/>
</dbReference>
<evidence type="ECO:0000313" key="5">
    <source>
        <dbReference type="Proteomes" id="UP001623330"/>
    </source>
</evidence>
<evidence type="ECO:0000313" key="4">
    <source>
        <dbReference type="EMBL" id="KAL3232288.1"/>
    </source>
</evidence>
<name>A0ABR4NU90_9SACH</name>
<feature type="compositionally biased region" description="Basic and acidic residues" evidence="2">
    <location>
        <begin position="1"/>
        <end position="36"/>
    </location>
</feature>
<feature type="compositionally biased region" description="Polar residues" evidence="2">
    <location>
        <begin position="102"/>
        <end position="121"/>
    </location>
</feature>
<dbReference type="PANTHER" id="PTHR47219">
    <property type="entry name" value="RAB GTPASE-ACTIVATING PROTEIN 1-LIKE"/>
    <property type="match status" value="1"/>
</dbReference>
<dbReference type="SMART" id="SM00164">
    <property type="entry name" value="TBC"/>
    <property type="match status" value="1"/>
</dbReference>
<dbReference type="PROSITE" id="PS50086">
    <property type="entry name" value="TBC_RABGAP"/>
    <property type="match status" value="1"/>
</dbReference>
<evidence type="ECO:0000256" key="1">
    <source>
        <dbReference type="SAM" id="Coils"/>
    </source>
</evidence>
<dbReference type="Pfam" id="PF23436">
    <property type="entry name" value="RabGap-TBC_2"/>
    <property type="match status" value="1"/>
</dbReference>
<dbReference type="InterPro" id="IPR000195">
    <property type="entry name" value="Rab-GAP-TBC_dom"/>
</dbReference>
<dbReference type="PANTHER" id="PTHR47219:SF9">
    <property type="entry name" value="GTPASE ACTIVATING PROTEIN AND CENTROSOME-ASSOCIATED, ISOFORM B"/>
    <property type="match status" value="1"/>
</dbReference>
<feature type="coiled-coil region" evidence="1">
    <location>
        <begin position="472"/>
        <end position="545"/>
    </location>
</feature>
<dbReference type="EMBL" id="JBEVYD010000005">
    <property type="protein sequence ID" value="KAL3232288.1"/>
    <property type="molecule type" value="Genomic_DNA"/>
</dbReference>
<dbReference type="InterPro" id="IPR050302">
    <property type="entry name" value="Rab_GAP_TBC_domain"/>
</dbReference>
<dbReference type="SUPFAM" id="SSF47923">
    <property type="entry name" value="Ypt/Rab-GAP domain of gyp1p"/>
    <property type="match status" value="2"/>
</dbReference>
<feature type="compositionally biased region" description="Basic and acidic residues" evidence="2">
    <location>
        <begin position="48"/>
        <end position="57"/>
    </location>
</feature>